<evidence type="ECO:0008006" key="8">
    <source>
        <dbReference type="Google" id="ProtNLM"/>
    </source>
</evidence>
<evidence type="ECO:0000313" key="7">
    <source>
        <dbReference type="Proteomes" id="UP001159405"/>
    </source>
</evidence>
<dbReference type="Pfam" id="PF00076">
    <property type="entry name" value="RRM_1"/>
    <property type="match status" value="1"/>
</dbReference>
<reference evidence="6 7" key="1">
    <citation type="submission" date="2022-05" db="EMBL/GenBank/DDBJ databases">
        <authorList>
            <consortium name="Genoscope - CEA"/>
            <person name="William W."/>
        </authorList>
    </citation>
    <scope>NUCLEOTIDE SEQUENCE [LARGE SCALE GENOMIC DNA]</scope>
</reference>
<evidence type="ECO:0000256" key="1">
    <source>
        <dbReference type="PROSITE-ProRule" id="PRU00176"/>
    </source>
</evidence>
<dbReference type="PROSITE" id="PS50102">
    <property type="entry name" value="RRM"/>
    <property type="match status" value="1"/>
</dbReference>
<keyword evidence="1" id="KW-0694">RNA-binding</keyword>
<feature type="region of interest" description="Disordered" evidence="3">
    <location>
        <begin position="1337"/>
        <end position="1362"/>
    </location>
</feature>
<dbReference type="InterPro" id="IPR035979">
    <property type="entry name" value="RBD_domain_sf"/>
</dbReference>
<dbReference type="PANTHER" id="PTHR22619:SF1">
    <property type="entry name" value="ZINC FINGER SWIM DOMAIN-CONTAINING PROTEIN 8"/>
    <property type="match status" value="1"/>
</dbReference>
<evidence type="ECO:0000259" key="5">
    <source>
        <dbReference type="PROSITE" id="PS50966"/>
    </source>
</evidence>
<dbReference type="SUPFAM" id="SSF54928">
    <property type="entry name" value="RNA-binding domain, RBD"/>
    <property type="match status" value="1"/>
</dbReference>
<organism evidence="6 7">
    <name type="scientific">Porites lobata</name>
    <dbReference type="NCBI Taxonomy" id="104759"/>
    <lineage>
        <taxon>Eukaryota</taxon>
        <taxon>Metazoa</taxon>
        <taxon>Cnidaria</taxon>
        <taxon>Anthozoa</taxon>
        <taxon>Hexacorallia</taxon>
        <taxon>Scleractinia</taxon>
        <taxon>Fungiina</taxon>
        <taxon>Poritidae</taxon>
        <taxon>Porites</taxon>
    </lineage>
</organism>
<accession>A0ABN8PJ71</accession>
<evidence type="ECO:0000259" key="4">
    <source>
        <dbReference type="PROSITE" id="PS50102"/>
    </source>
</evidence>
<feature type="domain" description="RRM" evidence="4">
    <location>
        <begin position="1168"/>
        <end position="1241"/>
    </location>
</feature>
<proteinExistence type="predicted"/>
<evidence type="ECO:0000256" key="3">
    <source>
        <dbReference type="SAM" id="MobiDB-lite"/>
    </source>
</evidence>
<dbReference type="Proteomes" id="UP001159405">
    <property type="component" value="Unassembled WGS sequence"/>
</dbReference>
<sequence length="1678" mass="188685">MWSDDDDFFAYSPYYFGSDMEDSDVDVYNFDEDDFEMLRKYVDLAALLRRGREETSSITENTPATATTTYQLLSLQDLCCRVIALRFPFAYIEHRSPPIPDELQLKIIGFSFPEDEQMMMKYAQFSRGGVDVSLNTARSVVGNVKNLNQIGFRLSATVDQNRCNDSGNGFHVTVYFDRGKITSAHCSCDQPTNWCVHVIATCLARIKDKNTVTIRMPVSDSLNFLDRDQLIKFAQYLLYEHQNESIIETAQQLLDKLLSKEQKGQEEDINAIAGAPDPTAGPGLDEEAHWFVCRSGFQSRCKNLMFGSNKDLGFLKYVDEDNDVEGSVKEVWERNCLQQPLVRDEMDVQLDDSRYGYSKTSSRQQSIRQVLETIADMLQDDFMSAVSALTVYTEQLIQGLTVLCKVNPPRSRFHIPKPRNQKPKSNLSLCGSLAGGFTPRLSDCTTVSDELSRLWRLAVLSPGISVKGYEEVVDQLRTLNERAFVTGLLHPLHGLEVAIKLSSIDWNLPDFQQVLKGQWTNLPVVSSCMAIQLTCQSKSTYVSKLMARKRCSNDVDAVTSTKDDSNITLSFYSPHCIAFSSRCSIDIHSVCSMIEAINASGHHRRAMCLTVAISYALVSFYKKVLFGLCDASSMPMSARCSLGTAKYQSGTKADSNKESDCPAEIGVSSDKPCTSSIWPEDTLLAISTFAFLFELLSEKPDLVDASIAKMRTKLNLDSCSSRNSALDCPKSAMSLKFQLGVVGLFLQRLPASSLHHEVEQYHCECWLTYHLICCSPADADLSFLTRLGQHVSQGVATPSPAPQSSLSRVIFHHLFKSAPAVLSKTLSEQQHVGLKAALNILSHVNKFTVKDSSPTWMLFEYANCRLWAKLAEVVLRSVADSSELLDEAMRYVLQPNGMLGAQSMDNVSVETTSRKVLSRLQNVELLSGKCRVSHCLGRVLSDKQGNSIRVTQYKAQQVRGTMTKGESSELEIPRKIHVMNSEVEKALKLCAVQIVAHSLWLQGFSDKDHMCQADSVSPRWLTDLVVNTGVESLECLVQCKGDVTTILKQGDLLDLCEKVLRRLEPETQVKAIVQNILMSLLQKASHGKAEEDMKSIISFCRGRRCDLQLDLLPWICTRLQTLNESKSSVPFELLMDASHGMLEHYKERLARTEIEKRKKKSEEKLSKTNLFLRRLPAGTTDVYLHNLCSGYGSIVSTKAVVDKETNEFKGYGFVNFETAAEAQRAVKALKSKGIQAQMAKQPEKDPTNLYFCRLPTHFYEAELESLLKGYGKVITTRNVENENQIGNGIEYDSQMENKQICKKVIKDLHGKKIQGSVESLVVNFADLRQQSYDSSWPINRRQEGRPFYGEDSDDEETGDRNPFRTAEAHPFLETAFNLGMMGLEKLGEKLDDPSRDRAQYHLAYTHVSPVKKHLSELCRLVCYLVKKKWLTGALIVAPGNRSSKTEDRPLGSITVNPCSCQLEDDHSKSASKDSCDKCFLQEFVTSLINNVDNPLRLFEVLQELGVQMCADIRDNGWQSVQETQNVQIQNACQSYPLLNLLLKKDLDAFSKLLLGQPMSDLVAKVTRTCDQRELEPSEIINELRRGMIVNTNLQEVLQAAKRAFSVSDSSEAMFKNLTEELANKHPILEQLLERVLKDDWTGLYERNVKKKKRKKRAVRNGTIDNFLMFDEPLPENVD</sequence>
<dbReference type="InterPro" id="IPR000504">
    <property type="entry name" value="RRM_dom"/>
</dbReference>
<keyword evidence="2" id="KW-0862">Zinc</keyword>
<name>A0ABN8PJ71_9CNID</name>
<keyword evidence="2" id="KW-0479">Metal-binding</keyword>
<evidence type="ECO:0000313" key="6">
    <source>
        <dbReference type="EMBL" id="CAH3144977.1"/>
    </source>
</evidence>
<dbReference type="PANTHER" id="PTHR22619">
    <property type="entry name" value="ZINC FINGER SWIM DOMAIN CONTAINING PROTEIN 4, 5, 6"/>
    <property type="match status" value="1"/>
</dbReference>
<keyword evidence="2" id="KW-0863">Zinc-finger</keyword>
<feature type="domain" description="SWIM-type" evidence="5">
    <location>
        <begin position="170"/>
        <end position="206"/>
    </location>
</feature>
<dbReference type="Gene3D" id="3.30.70.330">
    <property type="match status" value="2"/>
</dbReference>
<comment type="caution">
    <text evidence="6">The sequence shown here is derived from an EMBL/GenBank/DDBJ whole genome shotgun (WGS) entry which is preliminary data.</text>
</comment>
<dbReference type="InterPro" id="IPR007527">
    <property type="entry name" value="Znf_SWIM"/>
</dbReference>
<protein>
    <recommendedName>
        <fullName evidence="8">SWIM-type domain-containing protein</fullName>
    </recommendedName>
</protein>
<dbReference type="SMART" id="SM00360">
    <property type="entry name" value="RRM"/>
    <property type="match status" value="2"/>
</dbReference>
<keyword evidence="7" id="KW-1185">Reference proteome</keyword>
<evidence type="ECO:0000256" key="2">
    <source>
        <dbReference type="PROSITE-ProRule" id="PRU00325"/>
    </source>
</evidence>
<dbReference type="InterPro" id="IPR012677">
    <property type="entry name" value="Nucleotide-bd_a/b_plait_sf"/>
</dbReference>
<dbReference type="EMBL" id="CALNXK010000075">
    <property type="protein sequence ID" value="CAH3144977.1"/>
    <property type="molecule type" value="Genomic_DNA"/>
</dbReference>
<gene>
    <name evidence="6" type="ORF">PLOB_00044441</name>
</gene>
<dbReference type="PROSITE" id="PS50966">
    <property type="entry name" value="ZF_SWIM"/>
    <property type="match status" value="1"/>
</dbReference>